<evidence type="ECO:0000313" key="1">
    <source>
        <dbReference type="EMBL" id="MBB3147251.1"/>
    </source>
</evidence>
<dbReference type="AlphaFoldDB" id="A0A839UEX5"/>
<gene>
    <name evidence="1" type="ORF">FHS21_003667</name>
</gene>
<dbReference type="Proteomes" id="UP000554520">
    <property type="component" value="Unassembled WGS sequence"/>
</dbReference>
<reference evidence="1 2" key="1">
    <citation type="submission" date="2020-08" db="EMBL/GenBank/DDBJ databases">
        <title>Genomic Encyclopedia of Type Strains, Phase III (KMG-III): the genomes of soil and plant-associated and newly described type strains.</title>
        <authorList>
            <person name="Whitman W."/>
        </authorList>
    </citation>
    <scope>NUCLEOTIDE SEQUENCE [LARGE SCALE GENOMIC DNA]</scope>
    <source>
        <strain evidence="1 2">CECT 7015</strain>
    </source>
</reference>
<name>A0A839UEX5_9HYPH</name>
<protein>
    <submittedName>
        <fullName evidence="1">Uncharacterized protein</fullName>
    </submittedName>
</protein>
<proteinExistence type="predicted"/>
<organism evidence="1 2">
    <name type="scientific">Phyllobacterium trifolii</name>
    <dbReference type="NCBI Taxonomy" id="300193"/>
    <lineage>
        <taxon>Bacteria</taxon>
        <taxon>Pseudomonadati</taxon>
        <taxon>Pseudomonadota</taxon>
        <taxon>Alphaproteobacteria</taxon>
        <taxon>Hyphomicrobiales</taxon>
        <taxon>Phyllobacteriaceae</taxon>
        <taxon>Phyllobacterium</taxon>
    </lineage>
</organism>
<dbReference type="EMBL" id="JACHXN010000011">
    <property type="protein sequence ID" value="MBB3147251.1"/>
    <property type="molecule type" value="Genomic_DNA"/>
</dbReference>
<keyword evidence="2" id="KW-1185">Reference proteome</keyword>
<accession>A0A839UEX5</accession>
<sequence length="37" mass="4387">MFLFSRWEVNGNSHGRLPQEDKPRIRNKLIFSEVDAV</sequence>
<comment type="caution">
    <text evidence="1">The sequence shown here is derived from an EMBL/GenBank/DDBJ whole genome shotgun (WGS) entry which is preliminary data.</text>
</comment>
<evidence type="ECO:0000313" key="2">
    <source>
        <dbReference type="Proteomes" id="UP000554520"/>
    </source>
</evidence>